<evidence type="ECO:0000256" key="2">
    <source>
        <dbReference type="ARBA" id="ARBA00023125"/>
    </source>
</evidence>
<sequence length="210" mass="23006">MQQTRGRPRSFDRDEALRLAMQVFWNKGYEGTTMADLTAAIGVKAPSLYAAFGDKNALFREAIDFYSATTAIGPINALKEGKGMREDLHNMLQTSVALYADPANGKGCMVVVSAINCAPENAAHAEEMTARRQKKRQELLKRFRKAQEQNELSADADIDGLADFYTAVLHGLSLSARDGVSCERLANTICHAMKALDAVLIAPKKKRVAQ</sequence>
<dbReference type="InterPro" id="IPR009057">
    <property type="entry name" value="Homeodomain-like_sf"/>
</dbReference>
<dbReference type="InterPro" id="IPR036271">
    <property type="entry name" value="Tet_transcr_reg_TetR-rel_C_sf"/>
</dbReference>
<dbReference type="InterPro" id="IPR001647">
    <property type="entry name" value="HTH_TetR"/>
</dbReference>
<feature type="domain" description="HTH tetR-type" evidence="5">
    <location>
        <begin position="10"/>
        <end position="70"/>
    </location>
</feature>
<accession>A0ABN4HT14</accession>
<dbReference type="Pfam" id="PF00440">
    <property type="entry name" value="TetR_N"/>
    <property type="match status" value="1"/>
</dbReference>
<evidence type="ECO:0000256" key="3">
    <source>
        <dbReference type="ARBA" id="ARBA00023163"/>
    </source>
</evidence>
<dbReference type="RefSeq" id="WP_053195443.1">
    <property type="nucleotide sequence ID" value="NZ_CP011409.1"/>
</dbReference>
<dbReference type="SUPFAM" id="SSF46689">
    <property type="entry name" value="Homeodomain-like"/>
    <property type="match status" value="1"/>
</dbReference>
<feature type="DNA-binding region" description="H-T-H motif" evidence="4">
    <location>
        <begin position="33"/>
        <end position="52"/>
    </location>
</feature>
<evidence type="ECO:0000256" key="1">
    <source>
        <dbReference type="ARBA" id="ARBA00023015"/>
    </source>
</evidence>
<keyword evidence="1" id="KW-0805">Transcription regulation</keyword>
<dbReference type="PANTHER" id="PTHR47506:SF1">
    <property type="entry name" value="HTH-TYPE TRANSCRIPTIONAL REGULATOR YJDC"/>
    <property type="match status" value="1"/>
</dbReference>
<keyword evidence="3" id="KW-0804">Transcription</keyword>
<proteinExistence type="predicted"/>
<organism evidence="6 7">
    <name type="scientific">Herbaspirillum hiltneri N3</name>
    <dbReference type="NCBI Taxonomy" id="1262470"/>
    <lineage>
        <taxon>Bacteria</taxon>
        <taxon>Pseudomonadati</taxon>
        <taxon>Pseudomonadota</taxon>
        <taxon>Betaproteobacteria</taxon>
        <taxon>Burkholderiales</taxon>
        <taxon>Oxalobacteraceae</taxon>
        <taxon>Herbaspirillum</taxon>
    </lineage>
</organism>
<dbReference type="Pfam" id="PF16925">
    <property type="entry name" value="TetR_C_13"/>
    <property type="match status" value="1"/>
</dbReference>
<reference evidence="7" key="1">
    <citation type="journal article" date="2015" name="Genome Announc.">
        <title>Complete Genome Sequence of Herbaspirillum hiltneri N3 (DSM 17495), Isolated from Surface-Sterilized Wheat Roots.</title>
        <authorList>
            <person name="Guizelini D."/>
            <person name="Saizaki P.M."/>
            <person name="Coimbra N.A."/>
            <person name="Weiss V.A."/>
            <person name="Faoro H."/>
            <person name="Sfeir M.Z."/>
            <person name="Baura V.A."/>
            <person name="Monteiro R.A."/>
            <person name="Chubatsu L.S."/>
            <person name="Souza E.M."/>
            <person name="Cruz L.M."/>
            <person name="Pedrosa F.O."/>
            <person name="Raittz R.T."/>
            <person name="Marchaukoski J.N."/>
            <person name="Steffens M.B."/>
        </authorList>
    </citation>
    <scope>NUCLEOTIDE SEQUENCE [LARGE SCALE GENOMIC DNA]</scope>
    <source>
        <strain evidence="7">N3</strain>
    </source>
</reference>
<keyword evidence="7" id="KW-1185">Reference proteome</keyword>
<evidence type="ECO:0000313" key="7">
    <source>
        <dbReference type="Proteomes" id="UP000063429"/>
    </source>
</evidence>
<dbReference type="PROSITE" id="PS50977">
    <property type="entry name" value="HTH_TETR_2"/>
    <property type="match status" value="1"/>
</dbReference>
<protein>
    <submittedName>
        <fullName evidence="6">TetR family transcriptional regulator</fullName>
    </submittedName>
</protein>
<dbReference type="Gene3D" id="1.10.357.10">
    <property type="entry name" value="Tetracycline Repressor, domain 2"/>
    <property type="match status" value="1"/>
</dbReference>
<evidence type="ECO:0000313" key="6">
    <source>
        <dbReference type="EMBL" id="AKZ61946.1"/>
    </source>
</evidence>
<dbReference type="InterPro" id="IPR011075">
    <property type="entry name" value="TetR_C"/>
</dbReference>
<dbReference type="Gene3D" id="1.10.10.60">
    <property type="entry name" value="Homeodomain-like"/>
    <property type="match status" value="1"/>
</dbReference>
<dbReference type="Proteomes" id="UP000063429">
    <property type="component" value="Chromosome"/>
</dbReference>
<dbReference type="EMBL" id="CP011409">
    <property type="protein sequence ID" value="AKZ61946.1"/>
    <property type="molecule type" value="Genomic_DNA"/>
</dbReference>
<name>A0ABN4HT14_9BURK</name>
<dbReference type="PANTHER" id="PTHR47506">
    <property type="entry name" value="TRANSCRIPTIONAL REGULATORY PROTEIN"/>
    <property type="match status" value="1"/>
</dbReference>
<evidence type="ECO:0000259" key="5">
    <source>
        <dbReference type="PROSITE" id="PS50977"/>
    </source>
</evidence>
<gene>
    <name evidence="6" type="ORF">F506_04025</name>
</gene>
<evidence type="ECO:0000256" key="4">
    <source>
        <dbReference type="PROSITE-ProRule" id="PRU00335"/>
    </source>
</evidence>
<keyword evidence="2 4" id="KW-0238">DNA-binding</keyword>
<dbReference type="SUPFAM" id="SSF48498">
    <property type="entry name" value="Tetracyclin repressor-like, C-terminal domain"/>
    <property type="match status" value="1"/>
</dbReference>